<protein>
    <submittedName>
        <fullName evidence="2">Uncharacterized protein</fullName>
    </submittedName>
</protein>
<feature type="compositionally biased region" description="Basic residues" evidence="1">
    <location>
        <begin position="220"/>
        <end position="230"/>
    </location>
</feature>
<feature type="region of interest" description="Disordered" evidence="1">
    <location>
        <begin position="211"/>
        <end position="297"/>
    </location>
</feature>
<sequence length="297" mass="32855">MLPVLDGLDEMGPPGPDGSPDPAAPRATVVVRALNAYQQGRDAGPLVLTCRTEHYDALAARIEVLDAARIALAPVDAVNAVNAVNARTYLADRALDTARWHPLLDHLTNHPTGTLATTLSTPWRLCLTATVWHHDGNPAELFTLPSPVALDRHLLARYIPATTRTGHNPRDYSPQDVHRWLHHLTTHLDPTGTLPTTTPAGAEATDLLLHELWPPPHDPRRPHHPPRRLRAPTAGNRRDGRPDRRSGRHVRSGRRHHNHYQQAQLPGQPVEDLSKTQGTRDQAHCRAHDRARGRARG</sequence>
<dbReference type="Proteomes" id="UP000788262">
    <property type="component" value="Unassembled WGS sequence"/>
</dbReference>
<evidence type="ECO:0000313" key="3">
    <source>
        <dbReference type="Proteomes" id="UP000788262"/>
    </source>
</evidence>
<feature type="compositionally biased region" description="Pro residues" evidence="1">
    <location>
        <begin position="13"/>
        <end position="23"/>
    </location>
</feature>
<comment type="caution">
    <text evidence="2">The sequence shown here is derived from an EMBL/GenBank/DDBJ whole genome shotgun (WGS) entry which is preliminary data.</text>
</comment>
<proteinExistence type="predicted"/>
<reference evidence="2 3" key="1">
    <citation type="submission" date="2021-02" db="EMBL/GenBank/DDBJ databases">
        <title>Whole genome sequencing of Streptomyces actuosus VRA1.</title>
        <authorList>
            <person name="Sen G."/>
            <person name="Sen A."/>
        </authorList>
    </citation>
    <scope>NUCLEOTIDE SEQUENCE [LARGE SCALE GENOMIC DNA]</scope>
    <source>
        <strain evidence="2 3">VRA1</strain>
    </source>
</reference>
<evidence type="ECO:0000313" key="2">
    <source>
        <dbReference type="EMBL" id="MBN0048188.1"/>
    </source>
</evidence>
<dbReference type="RefSeq" id="WP_205386314.1">
    <property type="nucleotide sequence ID" value="NZ_JAFFZS010000034.1"/>
</dbReference>
<keyword evidence="3" id="KW-1185">Reference proteome</keyword>
<feature type="compositionally biased region" description="Basic and acidic residues" evidence="1">
    <location>
        <begin position="236"/>
        <end position="245"/>
    </location>
</feature>
<evidence type="ECO:0000256" key="1">
    <source>
        <dbReference type="SAM" id="MobiDB-lite"/>
    </source>
</evidence>
<feature type="region of interest" description="Disordered" evidence="1">
    <location>
        <begin position="1"/>
        <end position="24"/>
    </location>
</feature>
<feature type="compositionally biased region" description="Basic and acidic residues" evidence="1">
    <location>
        <begin position="281"/>
        <end position="297"/>
    </location>
</feature>
<accession>A0ABS2VYR7</accession>
<organism evidence="2 3">
    <name type="scientific">Streptomyces actuosus</name>
    <dbReference type="NCBI Taxonomy" id="1885"/>
    <lineage>
        <taxon>Bacteria</taxon>
        <taxon>Bacillati</taxon>
        <taxon>Actinomycetota</taxon>
        <taxon>Actinomycetes</taxon>
        <taxon>Kitasatosporales</taxon>
        <taxon>Streptomycetaceae</taxon>
        <taxon>Streptomyces</taxon>
    </lineage>
</organism>
<feature type="compositionally biased region" description="Basic residues" evidence="1">
    <location>
        <begin position="246"/>
        <end position="259"/>
    </location>
</feature>
<name>A0ABS2VYR7_STRAS</name>
<gene>
    <name evidence="2" type="ORF">JS756_29580</name>
</gene>
<dbReference type="EMBL" id="JAFFZS010000034">
    <property type="protein sequence ID" value="MBN0048188.1"/>
    <property type="molecule type" value="Genomic_DNA"/>
</dbReference>